<evidence type="ECO:0000313" key="2">
    <source>
        <dbReference type="EMBL" id="CEP17946.1"/>
    </source>
</evidence>
<reference evidence="2 3" key="1">
    <citation type="submission" date="2014-09" db="EMBL/GenBank/DDBJ databases">
        <authorList>
            <person name="Ellenberger Sabrina"/>
        </authorList>
    </citation>
    <scope>NUCLEOTIDE SEQUENCE [LARGE SCALE GENOMIC DNA]</scope>
    <source>
        <strain evidence="2 3">CBS 412.66</strain>
    </source>
</reference>
<protein>
    <recommendedName>
        <fullName evidence="4">SWIM-type domain-containing protein</fullName>
    </recommendedName>
</protein>
<dbReference type="AlphaFoldDB" id="A0A0B7NHE6"/>
<feature type="signal peptide" evidence="1">
    <location>
        <begin position="1"/>
        <end position="22"/>
    </location>
</feature>
<sequence length="109" mass="12586">MMNIKKQRLDVLMYLLWDVVLSDMMQDHIRTTSGVQQRRLNNAERSRIERAMSFNDIEAEALINAQGSSVEVLSFTTDGKTYEIDVDLQRNNMLSCTCMDFVINETSCQ</sequence>
<gene>
    <name evidence="2" type="primary">PARPA_12246.1 scaffold 44939</name>
</gene>
<name>A0A0B7NHE6_9FUNG</name>
<dbReference type="Proteomes" id="UP000054107">
    <property type="component" value="Unassembled WGS sequence"/>
</dbReference>
<evidence type="ECO:0008006" key="4">
    <source>
        <dbReference type="Google" id="ProtNLM"/>
    </source>
</evidence>
<feature type="chain" id="PRO_5002135389" description="SWIM-type domain-containing protein" evidence="1">
    <location>
        <begin position="23"/>
        <end position="109"/>
    </location>
</feature>
<dbReference type="EMBL" id="LN733737">
    <property type="protein sequence ID" value="CEP17946.1"/>
    <property type="molecule type" value="Genomic_DNA"/>
</dbReference>
<keyword evidence="1" id="KW-0732">Signal</keyword>
<dbReference type="STRING" id="35722.A0A0B7NHE6"/>
<evidence type="ECO:0000313" key="3">
    <source>
        <dbReference type="Proteomes" id="UP000054107"/>
    </source>
</evidence>
<keyword evidence="3" id="KW-1185">Reference proteome</keyword>
<dbReference type="OrthoDB" id="2399838at2759"/>
<evidence type="ECO:0000256" key="1">
    <source>
        <dbReference type="SAM" id="SignalP"/>
    </source>
</evidence>
<organism evidence="2 3">
    <name type="scientific">Parasitella parasitica</name>
    <dbReference type="NCBI Taxonomy" id="35722"/>
    <lineage>
        <taxon>Eukaryota</taxon>
        <taxon>Fungi</taxon>
        <taxon>Fungi incertae sedis</taxon>
        <taxon>Mucoromycota</taxon>
        <taxon>Mucoromycotina</taxon>
        <taxon>Mucoromycetes</taxon>
        <taxon>Mucorales</taxon>
        <taxon>Mucorineae</taxon>
        <taxon>Mucoraceae</taxon>
        <taxon>Parasitella</taxon>
    </lineage>
</organism>
<proteinExistence type="predicted"/>
<accession>A0A0B7NHE6</accession>